<gene>
    <name evidence="1" type="ORF">AVDCRST_MAG73-293</name>
</gene>
<dbReference type="Pfam" id="PF13450">
    <property type="entry name" value="NAD_binding_8"/>
    <property type="match status" value="1"/>
</dbReference>
<dbReference type="PANTHER" id="PTHR10668:SF105">
    <property type="entry name" value="DEHYDROGENASE-RELATED"/>
    <property type="match status" value="1"/>
</dbReference>
<name>A0A6J4TJZ5_9BACT</name>
<evidence type="ECO:0000313" key="1">
    <source>
        <dbReference type="EMBL" id="CAA9524004.1"/>
    </source>
</evidence>
<reference evidence="1" key="1">
    <citation type="submission" date="2020-02" db="EMBL/GenBank/DDBJ databases">
        <authorList>
            <person name="Meier V. D."/>
        </authorList>
    </citation>
    <scope>NUCLEOTIDE SEQUENCE</scope>
    <source>
        <strain evidence="1">AVDCRST_MAG73</strain>
    </source>
</reference>
<dbReference type="EMBL" id="CADCWE010000020">
    <property type="protein sequence ID" value="CAA9524004.1"/>
    <property type="molecule type" value="Genomic_DNA"/>
</dbReference>
<dbReference type="PANTHER" id="PTHR10668">
    <property type="entry name" value="PHYTOENE DEHYDROGENASE"/>
    <property type="match status" value="1"/>
</dbReference>
<sequence>MPAPPYDAVVVGAGPNGLAAAITLARAGRSVLVLEANDAVGGGARSAGLTLPGFVHDLGSAIHPLALASPFFRTLPLDRHGLRWIQPEVPLAHPLDGHGAVLLERAVAATAAGLGEDAAAYAALMAPLVRDATRLIPGALAPLRVPRHPLAMARFGLLGVRSAERVADRFAGERARALLAGSAAHSFLRLDQSLSAAFGLILTLVGHAVGWPIPAGGSQSIADALAAHLRELGGEIRTGFPVASLVDVPDSRVVLFDLTPRQVLAIAGDALPPGYRRQLGRFRHGPGAFKLDYALDGPIPWTDPACLRAGTVHLGGALEEIAAGERAVRSGRHPERPFVLLAQQSLFDPSRAPAGQQTVWAYCHVPNGSTQDMTAAIEAQIERFAPGFRDRVLARVATAPADLQRQNATLAGGDINGGVQDWRQLFTRPAPLFPPYATPNPRLYFCSASTPPGGGVHGMCGHFAAKSALSRAW</sequence>
<accession>A0A6J4TJZ5</accession>
<protein>
    <submittedName>
        <fullName evidence="1">Phytoene dehydrogenase and related proteins</fullName>
    </submittedName>
</protein>
<proteinExistence type="predicted"/>
<dbReference type="Gene3D" id="3.90.660.50">
    <property type="match status" value="1"/>
</dbReference>
<dbReference type="InterPro" id="IPR036188">
    <property type="entry name" value="FAD/NAD-bd_sf"/>
</dbReference>
<dbReference type="Gene3D" id="3.50.50.60">
    <property type="entry name" value="FAD/NAD(P)-binding domain"/>
    <property type="match status" value="2"/>
</dbReference>
<dbReference type="SUPFAM" id="SSF51905">
    <property type="entry name" value="FAD/NAD(P)-binding domain"/>
    <property type="match status" value="1"/>
</dbReference>
<dbReference type="PRINTS" id="PR00469">
    <property type="entry name" value="PNDRDTASEII"/>
</dbReference>
<dbReference type="AlphaFoldDB" id="A0A6J4TJZ5"/>
<organism evidence="1">
    <name type="scientific">uncultured Thermomicrobiales bacterium</name>
    <dbReference type="NCBI Taxonomy" id="1645740"/>
    <lineage>
        <taxon>Bacteria</taxon>
        <taxon>Pseudomonadati</taxon>
        <taxon>Thermomicrobiota</taxon>
        <taxon>Thermomicrobia</taxon>
        <taxon>Thermomicrobiales</taxon>
        <taxon>environmental samples</taxon>
    </lineage>
</organism>